<feature type="compositionally biased region" description="Polar residues" evidence="1">
    <location>
        <begin position="131"/>
        <end position="153"/>
    </location>
</feature>
<accession>A0A8R1DU61</accession>
<feature type="transmembrane region" description="Helical" evidence="2">
    <location>
        <begin position="188"/>
        <end position="212"/>
    </location>
</feature>
<sequence>MVSTTSRESQAETYFPAGYSRPNSMVTSERMGAFGEMRHTPSPGTQKLRVDMSTSESPTVSKVETPILPSSSMSQNPPHNPFPRSSQSYTSSHSIPLRINMTNSNRSSANSQRPLLPPPPPQQRQSRSPVRFQSNGNLHPNVYMPTTQSQADSSDSRRKHDKLSDVYSQSGDTVEFAKNLSDYINDRIPYPVSIAVLSCFSLLAFLLIIFGLINYPFCAVQPMIPVWLIVEGVLFIISATFRIYFLIPTPRRASIRRQQRKLGASLLCKGLEVLFALANIVWLILGCVWVYGSKAFVHFNEGMFERHYCDPLIYWSAFFACTAFLIFYSVVILILICLLVVGSVKESSNSDQILD</sequence>
<evidence type="ECO:0000313" key="3">
    <source>
        <dbReference type="EnsemblMetazoa" id="CJA12577.1"/>
    </source>
</evidence>
<feature type="compositionally biased region" description="Polar residues" evidence="1">
    <location>
        <begin position="52"/>
        <end position="110"/>
    </location>
</feature>
<dbReference type="PANTHER" id="PTHR33444:SF8">
    <property type="entry name" value="MARVEL DOMAIN-CONTAINING PROTEIN"/>
    <property type="match status" value="1"/>
</dbReference>
<protein>
    <submittedName>
        <fullName evidence="3">Uncharacterized protein</fullName>
    </submittedName>
</protein>
<dbReference type="AlphaFoldDB" id="A0A8R1DU61"/>
<feature type="transmembrane region" description="Helical" evidence="2">
    <location>
        <begin position="266"/>
        <end position="292"/>
    </location>
</feature>
<evidence type="ECO:0000256" key="2">
    <source>
        <dbReference type="SAM" id="Phobius"/>
    </source>
</evidence>
<feature type="transmembrane region" description="Helical" evidence="2">
    <location>
        <begin position="312"/>
        <end position="341"/>
    </location>
</feature>
<dbReference type="Proteomes" id="UP000005237">
    <property type="component" value="Unassembled WGS sequence"/>
</dbReference>
<keyword evidence="2" id="KW-0472">Membrane</keyword>
<keyword evidence="4" id="KW-1185">Reference proteome</keyword>
<feature type="region of interest" description="Disordered" evidence="1">
    <location>
        <begin position="1"/>
        <end position="20"/>
    </location>
</feature>
<dbReference type="GO" id="GO:0050829">
    <property type="term" value="P:defense response to Gram-negative bacterium"/>
    <property type="evidence" value="ECO:0007669"/>
    <property type="project" value="EnsemblMetazoa"/>
</dbReference>
<evidence type="ECO:0000256" key="1">
    <source>
        <dbReference type="SAM" id="MobiDB-lite"/>
    </source>
</evidence>
<organism evidence="3 4">
    <name type="scientific">Caenorhabditis japonica</name>
    <dbReference type="NCBI Taxonomy" id="281687"/>
    <lineage>
        <taxon>Eukaryota</taxon>
        <taxon>Metazoa</taxon>
        <taxon>Ecdysozoa</taxon>
        <taxon>Nematoda</taxon>
        <taxon>Chromadorea</taxon>
        <taxon>Rhabditida</taxon>
        <taxon>Rhabditina</taxon>
        <taxon>Rhabditomorpha</taxon>
        <taxon>Rhabditoidea</taxon>
        <taxon>Rhabditidae</taxon>
        <taxon>Peloderinae</taxon>
        <taxon>Caenorhabditis</taxon>
    </lineage>
</organism>
<feature type="compositionally biased region" description="Basic and acidic residues" evidence="1">
    <location>
        <begin position="154"/>
        <end position="164"/>
    </location>
</feature>
<feature type="transmembrane region" description="Helical" evidence="2">
    <location>
        <begin position="224"/>
        <end position="245"/>
    </location>
</feature>
<reference evidence="4" key="1">
    <citation type="submission" date="2010-08" db="EMBL/GenBank/DDBJ databases">
        <authorList>
            <consortium name="Caenorhabditis japonica Sequencing Consortium"/>
            <person name="Wilson R.K."/>
        </authorList>
    </citation>
    <scope>NUCLEOTIDE SEQUENCE [LARGE SCALE GENOMIC DNA]</scope>
    <source>
        <strain evidence="4">DF5081</strain>
    </source>
</reference>
<keyword evidence="2" id="KW-1133">Transmembrane helix</keyword>
<name>A0A8R1DU61_CAEJA</name>
<keyword evidence="2" id="KW-0812">Transmembrane</keyword>
<reference evidence="3" key="2">
    <citation type="submission" date="2022-06" db="UniProtKB">
        <authorList>
            <consortium name="EnsemblMetazoa"/>
        </authorList>
    </citation>
    <scope>IDENTIFICATION</scope>
    <source>
        <strain evidence="3">DF5081</strain>
    </source>
</reference>
<dbReference type="InterPro" id="IPR040350">
    <property type="entry name" value="TMEM272"/>
</dbReference>
<proteinExistence type="predicted"/>
<dbReference type="GO" id="GO:0045087">
    <property type="term" value="P:innate immune response"/>
    <property type="evidence" value="ECO:0007669"/>
    <property type="project" value="EnsemblMetazoa"/>
</dbReference>
<dbReference type="EnsemblMetazoa" id="CJA12577.1">
    <property type="protein sequence ID" value="CJA12577.1"/>
    <property type="gene ID" value="WBGene00131781"/>
</dbReference>
<dbReference type="SUPFAM" id="SSF81321">
    <property type="entry name" value="Family A G protein-coupled receptor-like"/>
    <property type="match status" value="1"/>
</dbReference>
<feature type="region of interest" description="Disordered" evidence="1">
    <location>
        <begin position="36"/>
        <end position="166"/>
    </location>
</feature>
<evidence type="ECO:0000313" key="4">
    <source>
        <dbReference type="Proteomes" id="UP000005237"/>
    </source>
</evidence>
<feature type="compositionally biased region" description="Polar residues" evidence="1">
    <location>
        <begin position="1"/>
        <end position="12"/>
    </location>
</feature>
<dbReference type="PANTHER" id="PTHR33444">
    <property type="entry name" value="SI:DKEY-19B23.12-RELATED"/>
    <property type="match status" value="1"/>
</dbReference>